<dbReference type="InterPro" id="IPR033803">
    <property type="entry name" value="CBD-like_Golvesin-Xly"/>
</dbReference>
<comment type="caution">
    <text evidence="3">The sequence shown here is derived from an EMBL/GenBank/DDBJ whole genome shotgun (WGS) entry which is preliminary data.</text>
</comment>
<reference evidence="3 4" key="1">
    <citation type="submission" date="2014-07" db="EMBL/GenBank/DDBJ databases">
        <title>Porphyromonadaceae bacterium OUH 308042 = ATCC BAA-2681 = DSM 28342 draft genome.</title>
        <authorList>
            <person name="Sydenham T.V."/>
            <person name="Hasman H."/>
            <person name="Justensen U.S."/>
        </authorList>
    </citation>
    <scope>NUCLEOTIDE SEQUENCE [LARGE SCALE GENOMIC DNA]</scope>
    <source>
        <strain evidence="3 4">OUH 308042</strain>
    </source>
</reference>
<protein>
    <recommendedName>
        <fullName evidence="2">Golvesin/Xly CBD-like domain-containing protein</fullName>
    </recommendedName>
</protein>
<feature type="transmembrane region" description="Helical" evidence="1">
    <location>
        <begin position="21"/>
        <end position="40"/>
    </location>
</feature>
<sequence length="1098" mass="128476">MISSAQIGMIAYYEAKVLRRNFLFWILSFLSIGTITWYQITEQSYFSNNTSWDLISLPSAMPLVNAYLFNIFQAFMLVFIIANLFRRGIKVDTLQVILTRPFSNKNYIIGKSIGTCLVFIQLNLLSLFIAFFINLFASNAPLNPLLYIFYFFTLTMPSLIFLTGFSLWVIYGIKNYFLGLFLLLLFLAGNTLFLPSVWQDTYDFLGLTLPNVFSRLSGHPTLNSFLLQRFSFFLLGIGFIIITTFSVQRLSNNPFSFKKVLISGIIFILLGLFFSWSHLNTFQQKEKKRSQYRSVFTKYEHQKVHMDSLELFYSQKGSKIHVSSNIVLVNTQNITLHRIVLYLNPQLKVIALKEKNTFLPFSRELQAILIEKTIYPGDSLRLTIDYNGTIDENICYLDIPLQSYRGQKNTPFQYGRKYLFLQDNYTLLLPEALWYPTAVPPTNLKRPETLNLDFTAYTLHLPYEGYRKIITQGDVFQKGKQVRFRSNQKLPGLTLCIGNYEMKKIWQDGFSIELYYFKKSDFFAHQFSLLDEKSVKNIIYEIQQNNDLFDYPYKKLAFVESPITFDSPIRKWKETSDFIQPEIVFLPEQGTSLYQYRGGVIDMHTRQTEDPQKYRQKEKLRGYINGSFLLQNIHFYSSNDPIEALFCLYRKIEETEQSPYYIRPLFFDYTNYITSEEIPIINLVIRRMKKEAKRYYSRTPLPVIEHTQPGLNYLQEHSLEEALQDTLLPPVILERIISQKIINLYNYFHCWFSEEFLNSFFTDFELTHRYQPTPLDTLTSALEQKIGIELMPYIQKWYKDKEHPFFKIRDVRFLCHTSGNKKTWKIHFKIKNSGKTGGSIATLITNSGPLKKAFFWLEPEESKEIKLSYSGKWSPNFFIIYMGITSNIPDRYDFRLIDPKITNDLETGVFYCPPTIFESPSDEIIVDNEDPGFSLHEPQQRKTIATLKQKKEKYVFDFHHPSSHWLKLIKTNAYGDSLRSVYLKSPGEGLSWAKWETTIPSNGIYEIFTHYTQQAEVGGHSNLLPDNTLHFQIGQGEKQKKIELFFESEINSMESKWVSLGEFYLQQGKTYVILTDKGMNPPNGIPVVADAIKWVRKK</sequence>
<feature type="transmembrane region" description="Helical" evidence="1">
    <location>
        <begin position="260"/>
        <end position="279"/>
    </location>
</feature>
<keyword evidence="1" id="KW-1133">Transmembrane helix</keyword>
<evidence type="ECO:0000313" key="3">
    <source>
        <dbReference type="EMBL" id="KIO44535.1"/>
    </source>
</evidence>
<feature type="transmembrane region" description="Helical" evidence="1">
    <location>
        <begin position="230"/>
        <end position="248"/>
    </location>
</feature>
<feature type="transmembrane region" description="Helical" evidence="1">
    <location>
        <begin position="106"/>
        <end position="133"/>
    </location>
</feature>
<name>A0A0C3R4U2_9PORP</name>
<dbReference type="Pfam" id="PF25275">
    <property type="entry name" value="Golvesin_C"/>
    <property type="match status" value="1"/>
</dbReference>
<feature type="transmembrane region" description="Helical" evidence="1">
    <location>
        <begin position="60"/>
        <end position="85"/>
    </location>
</feature>
<evidence type="ECO:0000256" key="1">
    <source>
        <dbReference type="SAM" id="Phobius"/>
    </source>
</evidence>
<keyword evidence="1" id="KW-0472">Membrane</keyword>
<proteinExistence type="predicted"/>
<dbReference type="Proteomes" id="UP000031980">
    <property type="component" value="Unassembled WGS sequence"/>
</dbReference>
<evidence type="ECO:0000259" key="2">
    <source>
        <dbReference type="Pfam" id="PF25275"/>
    </source>
</evidence>
<keyword evidence="4" id="KW-1185">Reference proteome</keyword>
<evidence type="ECO:0000313" key="4">
    <source>
        <dbReference type="Proteomes" id="UP000031980"/>
    </source>
</evidence>
<dbReference type="EMBL" id="JPIU01000039">
    <property type="protein sequence ID" value="KIO44535.1"/>
    <property type="molecule type" value="Genomic_DNA"/>
</dbReference>
<gene>
    <name evidence="3" type="ORF">BA92_10115</name>
</gene>
<feature type="transmembrane region" description="Helical" evidence="1">
    <location>
        <begin position="177"/>
        <end position="198"/>
    </location>
</feature>
<feature type="transmembrane region" description="Helical" evidence="1">
    <location>
        <begin position="145"/>
        <end position="170"/>
    </location>
</feature>
<organism evidence="3 4">
    <name type="scientific">Sanguibacteroides justesenii</name>
    <dbReference type="NCBI Taxonomy" id="1547597"/>
    <lineage>
        <taxon>Bacteria</taxon>
        <taxon>Pseudomonadati</taxon>
        <taxon>Bacteroidota</taxon>
        <taxon>Bacteroidia</taxon>
        <taxon>Bacteroidales</taxon>
        <taxon>Porphyromonadaceae</taxon>
        <taxon>Sanguibacteroides</taxon>
    </lineage>
</organism>
<accession>A0A0C3R4U2</accession>
<keyword evidence="1" id="KW-0812">Transmembrane</keyword>
<dbReference type="AlphaFoldDB" id="A0A0C3R4U2"/>
<feature type="domain" description="Golvesin/Xly CBD-like" evidence="2">
    <location>
        <begin position="963"/>
        <end position="1095"/>
    </location>
</feature>